<keyword evidence="12 25" id="KW-0479">Metal-binding</keyword>
<dbReference type="GO" id="GO:0006508">
    <property type="term" value="P:proteolysis"/>
    <property type="evidence" value="ECO:0007669"/>
    <property type="project" value="UniProtKB-KW"/>
</dbReference>
<keyword evidence="19" id="KW-0472">Membrane</keyword>
<feature type="domain" description="Aminopeptidase N-like N-terminal" evidence="29">
    <location>
        <begin position="14"/>
        <end position="198"/>
    </location>
</feature>
<keyword evidence="16" id="KW-0735">Signal-anchor</keyword>
<feature type="binding site" evidence="25">
    <location>
        <position position="304"/>
    </location>
    <ligand>
        <name>Zn(2+)</name>
        <dbReference type="ChEBI" id="CHEBI:29105"/>
        <note>catalytic</note>
    </ligand>
</feature>
<keyword evidence="18" id="KW-0482">Metalloprotease</keyword>
<dbReference type="PANTHER" id="PTHR11533:SF290">
    <property type="entry name" value="AMINOPEPTIDASE"/>
    <property type="match status" value="1"/>
</dbReference>
<feature type="domain" description="ERAP1-like C-terminal" evidence="28">
    <location>
        <begin position="530"/>
        <end position="838"/>
    </location>
</feature>
<dbReference type="GO" id="GO:0016285">
    <property type="term" value="F:alanyl aminopeptidase activity"/>
    <property type="evidence" value="ECO:0007669"/>
    <property type="project" value="UniProtKB-EC"/>
</dbReference>
<dbReference type="Gene3D" id="1.25.50.20">
    <property type="match status" value="4"/>
</dbReference>
<dbReference type="GO" id="GO:0043171">
    <property type="term" value="P:peptide catabolic process"/>
    <property type="evidence" value="ECO:0007669"/>
    <property type="project" value="TreeGrafter"/>
</dbReference>
<keyword evidence="22" id="KW-0449">Lipoprotein</keyword>
<feature type="site" description="Transition state stabilizer" evidence="26">
    <location>
        <position position="386"/>
    </location>
</feature>
<dbReference type="Proteomes" id="UP000076502">
    <property type="component" value="Unassembled WGS sequence"/>
</dbReference>
<dbReference type="FunFam" id="1.25.50.20:FF:000001">
    <property type="entry name" value="Aminopeptidase"/>
    <property type="match status" value="2"/>
</dbReference>
<dbReference type="InterPro" id="IPR045357">
    <property type="entry name" value="Aminopeptidase_N-like_N"/>
</dbReference>
<dbReference type="Pfam" id="PF01433">
    <property type="entry name" value="Peptidase_M1"/>
    <property type="match status" value="3"/>
</dbReference>
<gene>
    <name evidence="30" type="ORF">WN55_05363</name>
</gene>
<dbReference type="OrthoDB" id="10031169at2759"/>
<evidence type="ECO:0000313" key="30">
    <source>
        <dbReference type="EMBL" id="KZC13131.1"/>
    </source>
</evidence>
<dbReference type="GO" id="GO:0005886">
    <property type="term" value="C:plasma membrane"/>
    <property type="evidence" value="ECO:0007669"/>
    <property type="project" value="UniProtKB-SubCell"/>
</dbReference>
<dbReference type="InterPro" id="IPR034016">
    <property type="entry name" value="M1_APN-typ"/>
</dbReference>
<dbReference type="EMBL" id="KQ434984">
    <property type="protein sequence ID" value="KZC13131.1"/>
    <property type="molecule type" value="Genomic_DNA"/>
</dbReference>
<evidence type="ECO:0000256" key="23">
    <source>
        <dbReference type="ARBA" id="ARBA00042613"/>
    </source>
</evidence>
<dbReference type="PRINTS" id="PR00756">
    <property type="entry name" value="ALADIPTASE"/>
</dbReference>
<dbReference type="Pfam" id="PF17900">
    <property type="entry name" value="Peptidase_M1_N"/>
    <property type="match status" value="3"/>
</dbReference>
<evidence type="ECO:0000256" key="11">
    <source>
        <dbReference type="ARBA" id="ARBA00022692"/>
    </source>
</evidence>
<dbReference type="Gene3D" id="2.60.40.1730">
    <property type="entry name" value="tricorn interacting facor f3 domain"/>
    <property type="match status" value="3"/>
</dbReference>
<evidence type="ECO:0000256" key="25">
    <source>
        <dbReference type="PIRSR" id="PIRSR634016-3"/>
    </source>
</evidence>
<dbReference type="InterPro" id="IPR001930">
    <property type="entry name" value="Peptidase_M1"/>
</dbReference>
<keyword evidence="13" id="KW-0732">Signal</keyword>
<evidence type="ECO:0000256" key="3">
    <source>
        <dbReference type="ARBA" id="ARBA00004609"/>
    </source>
</evidence>
<evidence type="ECO:0000256" key="10">
    <source>
        <dbReference type="ARBA" id="ARBA00022670"/>
    </source>
</evidence>
<evidence type="ECO:0000256" key="26">
    <source>
        <dbReference type="PIRSR" id="PIRSR634016-4"/>
    </source>
</evidence>
<proteinExistence type="inferred from homology"/>
<evidence type="ECO:0000256" key="17">
    <source>
        <dbReference type="ARBA" id="ARBA00022989"/>
    </source>
</evidence>
<evidence type="ECO:0000259" key="29">
    <source>
        <dbReference type="Pfam" id="PF17900"/>
    </source>
</evidence>
<dbReference type="GO" id="GO:0098552">
    <property type="term" value="C:side of membrane"/>
    <property type="evidence" value="ECO:0007669"/>
    <property type="project" value="UniProtKB-KW"/>
</dbReference>
<feature type="binding site" evidence="25">
    <location>
        <position position="323"/>
    </location>
    <ligand>
        <name>Zn(2+)</name>
        <dbReference type="ChEBI" id="CHEBI:29105"/>
        <note>catalytic</note>
    </ligand>
</feature>
<evidence type="ECO:0000256" key="7">
    <source>
        <dbReference type="ARBA" id="ARBA00022438"/>
    </source>
</evidence>
<evidence type="ECO:0000256" key="8">
    <source>
        <dbReference type="ARBA" id="ARBA00022475"/>
    </source>
</evidence>
<evidence type="ECO:0000256" key="19">
    <source>
        <dbReference type="ARBA" id="ARBA00023136"/>
    </source>
</evidence>
<reference evidence="30 31" key="1">
    <citation type="submission" date="2015-07" db="EMBL/GenBank/DDBJ databases">
        <title>The genome of Dufourea novaeangliae.</title>
        <authorList>
            <person name="Pan H."/>
            <person name="Kapheim K."/>
        </authorList>
    </citation>
    <scope>NUCLEOTIDE SEQUENCE [LARGE SCALE GENOMIC DNA]</scope>
    <source>
        <strain evidence="30">0120121106</strain>
        <tissue evidence="30">Whole body</tissue>
    </source>
</reference>
<keyword evidence="17" id="KW-1133">Transmembrane helix</keyword>
<dbReference type="InterPro" id="IPR050344">
    <property type="entry name" value="Peptidase_M1_aminopeptidases"/>
</dbReference>
<dbReference type="FunFam" id="2.60.40.1910:FF:000008">
    <property type="entry name" value="Aminopeptidase"/>
    <property type="match status" value="2"/>
</dbReference>
<evidence type="ECO:0000259" key="27">
    <source>
        <dbReference type="Pfam" id="PF01433"/>
    </source>
</evidence>
<dbReference type="InterPro" id="IPR024571">
    <property type="entry name" value="ERAP1-like_C_dom"/>
</dbReference>
<keyword evidence="7 30" id="KW-0031">Aminopeptidase</keyword>
<feature type="non-terminal residue" evidence="30">
    <location>
        <position position="1"/>
    </location>
</feature>
<keyword evidence="20" id="KW-1015">Disulfide bond</keyword>
<comment type="catalytic activity">
    <reaction evidence="1">
        <text>Release of an N-terminal amino acid, Xaa-|-Yaa- from a peptide, amide or arylamide. Xaa is preferably Ala, but may be most amino acids including Pro (slow action). When a terminal hydrophobic residue is followed by a prolyl residue, the two may be released as an intact Xaa-Pro dipeptide.</text>
        <dbReference type="EC" id="3.4.11.2"/>
    </reaction>
</comment>
<evidence type="ECO:0000256" key="1">
    <source>
        <dbReference type="ARBA" id="ARBA00000098"/>
    </source>
</evidence>
<feature type="domain" description="Peptidase M1 membrane alanine aminopeptidase" evidence="27">
    <location>
        <begin position="1942"/>
        <end position="2164"/>
    </location>
</feature>
<feature type="domain" description="Peptidase M1 membrane alanine aminopeptidase" evidence="27">
    <location>
        <begin position="228"/>
        <end position="453"/>
    </location>
</feature>
<comment type="similarity">
    <text evidence="4">Belongs to the peptidase M1 family.</text>
</comment>
<dbReference type="GO" id="GO:0005737">
    <property type="term" value="C:cytoplasm"/>
    <property type="evidence" value="ECO:0007669"/>
    <property type="project" value="TreeGrafter"/>
</dbReference>
<dbReference type="Pfam" id="PF11838">
    <property type="entry name" value="ERAP1_C"/>
    <property type="match status" value="3"/>
</dbReference>
<keyword evidence="14" id="KW-0378">Hydrolase</keyword>
<comment type="cofactor">
    <cofactor evidence="25">
        <name>Zn(2+)</name>
        <dbReference type="ChEBI" id="CHEBI:29105"/>
    </cofactor>
    <text evidence="25">Binds 1 zinc ion per subunit.</text>
</comment>
<name>A0A154PML5_DUFNO</name>
<dbReference type="GO" id="GO:0005615">
    <property type="term" value="C:extracellular space"/>
    <property type="evidence" value="ECO:0007669"/>
    <property type="project" value="TreeGrafter"/>
</dbReference>
<dbReference type="InterPro" id="IPR014782">
    <property type="entry name" value="Peptidase_M1_dom"/>
</dbReference>
<dbReference type="FunFam" id="2.60.40.1730:FF:000012">
    <property type="entry name" value="Aminopeptidase N"/>
    <property type="match status" value="3"/>
</dbReference>
<dbReference type="FunFam" id="1.10.390.10:FF:000019">
    <property type="entry name" value="Aminopeptidase"/>
    <property type="match status" value="2"/>
</dbReference>
<protein>
    <recommendedName>
        <fullName evidence="6">Aminopeptidase N</fullName>
        <ecNumber evidence="5">3.4.11.2</ecNumber>
    </recommendedName>
    <alternativeName>
        <fullName evidence="23">Microsomal aminopeptidase</fullName>
    </alternativeName>
</protein>
<dbReference type="PANTHER" id="PTHR11533">
    <property type="entry name" value="PROTEASE M1 ZINC METALLOPROTEASE"/>
    <property type="match status" value="1"/>
</dbReference>
<organism evidence="30 31">
    <name type="scientific">Dufourea novaeangliae</name>
    <name type="common">Sweat bee</name>
    <dbReference type="NCBI Taxonomy" id="178035"/>
    <lineage>
        <taxon>Eukaryota</taxon>
        <taxon>Metazoa</taxon>
        <taxon>Ecdysozoa</taxon>
        <taxon>Arthropoda</taxon>
        <taxon>Hexapoda</taxon>
        <taxon>Insecta</taxon>
        <taxon>Pterygota</taxon>
        <taxon>Neoptera</taxon>
        <taxon>Endopterygota</taxon>
        <taxon>Hymenoptera</taxon>
        <taxon>Apocrita</taxon>
        <taxon>Aculeata</taxon>
        <taxon>Apoidea</taxon>
        <taxon>Anthophila</taxon>
        <taxon>Halictidae</taxon>
        <taxon>Rophitinae</taxon>
        <taxon>Dufourea</taxon>
    </lineage>
</organism>
<evidence type="ECO:0000256" key="15">
    <source>
        <dbReference type="ARBA" id="ARBA00022833"/>
    </source>
</evidence>
<keyword evidence="31" id="KW-1185">Reference proteome</keyword>
<keyword evidence="10" id="KW-0645">Protease</keyword>
<dbReference type="FunFam" id="1.10.390.10:FF:000013">
    <property type="entry name" value="Aminopeptidase N"/>
    <property type="match status" value="1"/>
</dbReference>
<evidence type="ECO:0000256" key="13">
    <source>
        <dbReference type="ARBA" id="ARBA00022729"/>
    </source>
</evidence>
<feature type="binding site" evidence="25">
    <location>
        <position position="300"/>
    </location>
    <ligand>
        <name>Zn(2+)</name>
        <dbReference type="ChEBI" id="CHEBI:29105"/>
        <note>catalytic</note>
    </ligand>
</feature>
<keyword evidence="9" id="KW-0336">GPI-anchor</keyword>
<dbReference type="SUPFAM" id="SSF55486">
    <property type="entry name" value="Metalloproteases ('zincins'), catalytic domain"/>
    <property type="match status" value="3"/>
</dbReference>
<keyword evidence="11" id="KW-0812">Transmembrane</keyword>
<evidence type="ECO:0000256" key="4">
    <source>
        <dbReference type="ARBA" id="ARBA00010136"/>
    </source>
</evidence>
<dbReference type="EC" id="3.4.11.2" evidence="5"/>
<evidence type="ECO:0000256" key="6">
    <source>
        <dbReference type="ARBA" id="ARBA00015611"/>
    </source>
</evidence>
<dbReference type="STRING" id="178035.A0A154PML5"/>
<evidence type="ECO:0000256" key="9">
    <source>
        <dbReference type="ARBA" id="ARBA00022622"/>
    </source>
</evidence>
<evidence type="ECO:0000256" key="16">
    <source>
        <dbReference type="ARBA" id="ARBA00022968"/>
    </source>
</evidence>
<evidence type="ECO:0000256" key="21">
    <source>
        <dbReference type="ARBA" id="ARBA00023180"/>
    </source>
</evidence>
<sequence>NGNLDLRLPKTIIPVSYNIILTPTLKNGFKFEGTTMITAFVQEDTDTIILHHGTINIYTLTVTVGDTRLEHQDPKYDSKTEKISIKLNTTLKKGMNISINFFYGGVLREDMIGFYRSSYIDSTGNIRWIAATQFQTKHARHAFPCFDEPSFKATFKIRISRPTEYKCLSNMPRKTTEPSDPGEEWDIFEESIPMSTYLVAFVISDFDSLKDKDFSVWARPNAKDQAEYALNIGPRALKYFSTIFKQEYQLSKMDMVAVPDFSAGAMENWGLVTYRESRMLYDKATSSDAAKQSVAAVIVHELTHMWFGNQITPEWWSYLWLSEAFARYFQYFATAQIEESWNMEDQFIVDQCQTAFAADGLESSEPMTRDVVTSSQLGGVGDTITYNKGASIVRMMNLVFGNAVFETGLQNYLRNNKEAKVARPENLWIEIQDELNLRNEQLPTSVEKIMSTWTEQSGFPVLNVAIENGVAKIHQSRFLLRNLKSTPTNLTWWVPITWASKDKPNFDKVVVPYWLNKQEDTFQLGTGPGWVVLNVQSAGFYRVNYDRASWYHIIEVLDSRNYQDIPTANRAAIIDDLLNLARSGLLDYEIALDGLQYIKRERNYLPFKSAFSGFTYLDRRFSGHNKFYTQFKTFVLDLIKDVYENLGYVDRAGDDRLTVLLRTELNKWACKYGHPGCVDTFTKLFQEWKKNPSLTITPNQRPTAYCTAIRNGTKDDWEFLWNQYYNSNSAADQAVILQALGCTEDTSLWERYLLDALKSFEKSRIRRQDSTSVFSAISGSGRLGAEFILDFVEKYHTTMSEYYSGPSTISSILSSASQGFSTQGSIDKFEKLIKTHPTEFKDILDSLNNSLKIAKYELLWFNKYGDAIISWIDKSVKFSEDYRLPTKIEPLTYFIHLKPKINALNNKFSFDGTVKIAAKVTESTNVIVLHSSDLVHETIIVSANNKNLTITKTETTKKYDFLTIELDEELKVGEAVDIQISFSGTLNDEMRGFYKTWYYDDNGQRRWLAATHLEPVGARKVFPCFDEPALKANFTMEVVVAEGYSALSNTGIESIIRHSNYEKTITFKETPKMSTYLVVLVVSDFFGITDSGIYGVWARPNARSQMEYGLSIMKPLVQFYENTLNDPYQLKKLDMVALPDFVAGAMENWGLLTYKERNLLYSPEESTTATQQSITTVVSHEIAHQWFGNMVSPAWWKYVWLNEGFARYFETFATASVVNWNLESQFVVDHVHSALEVDSSSSSHAMTHDVSSPTEISGLFDTISYAKAASVIRMMRASFGDTVFYNSLHRYLRNRRYSTATPEDLFDAFKQEISDTGLKNLIYDIMNSWTTQPGYPVVHVSIQGNSVKLQQKRFLIDKEKANSDTSLWYVPITWTSLYEPDFNNTAPKYWLNTAEGFYRTNYDTDYWRRIIDFLKSKQYTKIHEINRATIIDDLWNFGRAGHVDYEIVLSATQYLVNETDYIPLKAFFKGLTFLRRHVQGRDADDAYKQYVARIVTPIYNRIGDTDTKWSKHELRLLKMLLRKWVCQIDAADCKANSLDMFKNWQNGDSKKIPPNFRSAVYCEVVKLNDFSKWNTIWTLLLHTAIEDNGVIRREDSSTVFSNIIEASLEGVDYVMDFIKANYIDIVEYYRGPSQIHSIVNTLAKRVTTEELLSKYTELISWLAIQDPIFRISLNSYQSIVEQERTWAEKNVPKIHAWIETNYQSTSYRLPKTFTPLKYNIYLAPYFEEKNFQFVGKVQIEMKRLMSTSRIVLNSHELDVTKVSVYNSNGNLIKGEELVVSNLVTNKETQMLKIFMKEFIKSQNIIVEIEYVGYLNEKMQGFYRSYYQNDDGTIQYLATTQFEPTYARKAFPCFDEPAYKAPFIINIQKPVNSVALSNMPSLRLTSSDVSGHVWETFQETVKMSSYLVAFVVSDFKPVREESTAVNVWSRPKMAETGDFAQIAAQRMLDYLSLETGYKYTLPKLDLIAIPDFSMGAMENWGLATFREYALHYDKDETSATYTDYIITIIAHELSHMWFGNLVTCDWWEYTWLNEGFAEYMQWVVSNQFRPSHEFDNLFVVNELQNAMQNDNFKTSHPMNQPVSKPSEISNVFDSIAYGKASSVIRMIHRAFGPNIFKNAINRYLKRHQYSTATPKDLWNAFDEAINETRTVGDWHVGMEELMDSWVNKAGYPVVTASLDKNTITLTQERFPARGSDSSKVSYWIPITVTSSTKPDFITTETNIWMGASPQSIYLPNATEWFVVNVQQSGYYRVNYDNISWERLKEALDKPGHSQIHVTNRAQIVDDALNLARAGYINYGLAFNCITYLTKEVDYLPWKAFFNGMSYIIQRFEGQDGYELLQRHIVLLTSNMFEELGYVDSRNDTHSKQLKRELILTWACKMGNTRCVDFGKEWFADFKARTKNGLSNRISPNARAAVYSTAIRSGTYEDWEFLWQHYLKTEFATEKKIILDALGCTTNKTLLNMYISRALNHDYTSDIRKQDVNAVLASIYGSGQLGFNVMLDFLITNYQSLYAFYGNWGGVGSLLSKLASRTSNEDQLKKIKPRTQTYYSLSRAQLFLRKLNAKVCPMGWLETELSTRATSCFLIPEFSVIVHSKYRLSSHVSLVQPSALNSRSFSEPTFVSRYLCQAKSHSVCPPTRMAVQ</sequence>
<dbReference type="InterPro" id="IPR027268">
    <property type="entry name" value="Peptidase_M4/M1_CTD_sf"/>
</dbReference>
<evidence type="ECO:0000259" key="28">
    <source>
        <dbReference type="Pfam" id="PF11838"/>
    </source>
</evidence>
<evidence type="ECO:0000256" key="14">
    <source>
        <dbReference type="ARBA" id="ARBA00022801"/>
    </source>
</evidence>
<dbReference type="Gene3D" id="2.60.40.1910">
    <property type="match status" value="3"/>
</dbReference>
<feature type="domain" description="Aminopeptidase N-like N-terminal" evidence="29">
    <location>
        <begin position="1715"/>
        <end position="1906"/>
    </location>
</feature>
<accession>A0A154PML5</accession>
<dbReference type="CDD" id="cd09601">
    <property type="entry name" value="M1_APN-Q_like"/>
    <property type="match status" value="3"/>
</dbReference>
<keyword evidence="21" id="KW-0325">Glycoprotein</keyword>
<evidence type="ECO:0000256" key="2">
    <source>
        <dbReference type="ARBA" id="ARBA00004606"/>
    </source>
</evidence>
<comment type="subcellular location">
    <subcellularLocation>
        <location evidence="3">Cell membrane</location>
        <topology evidence="3">Lipid-anchor</topology>
        <topology evidence="3">GPI-anchor</topology>
    </subcellularLocation>
    <subcellularLocation>
        <location evidence="2">Membrane</location>
        <topology evidence="2">Single-pass type II membrane protein</topology>
    </subcellularLocation>
</comment>
<feature type="domain" description="Peptidase M1 membrane alanine aminopeptidase" evidence="27">
    <location>
        <begin position="1109"/>
        <end position="1329"/>
    </location>
</feature>
<keyword evidence="15 25" id="KW-0862">Zinc</keyword>
<feature type="domain" description="ERAP1-like C-terminal" evidence="28">
    <location>
        <begin position="1395"/>
        <end position="1583"/>
    </location>
</feature>
<dbReference type="InterPro" id="IPR042097">
    <property type="entry name" value="Aminopeptidase_N-like_N_sf"/>
</dbReference>
<evidence type="ECO:0000256" key="5">
    <source>
        <dbReference type="ARBA" id="ARBA00012564"/>
    </source>
</evidence>
<dbReference type="GO" id="GO:0008270">
    <property type="term" value="F:zinc ion binding"/>
    <property type="evidence" value="ECO:0007669"/>
    <property type="project" value="InterPro"/>
</dbReference>
<feature type="active site" description="Proton acceptor" evidence="24">
    <location>
        <position position="301"/>
    </location>
</feature>
<evidence type="ECO:0000256" key="20">
    <source>
        <dbReference type="ARBA" id="ARBA00023157"/>
    </source>
</evidence>
<keyword evidence="8" id="KW-1003">Cell membrane</keyword>
<evidence type="ECO:0000256" key="22">
    <source>
        <dbReference type="ARBA" id="ARBA00023288"/>
    </source>
</evidence>
<evidence type="ECO:0000256" key="24">
    <source>
        <dbReference type="PIRSR" id="PIRSR634016-1"/>
    </source>
</evidence>
<evidence type="ECO:0000256" key="12">
    <source>
        <dbReference type="ARBA" id="ARBA00022723"/>
    </source>
</evidence>
<dbReference type="GO" id="GO:0042277">
    <property type="term" value="F:peptide binding"/>
    <property type="evidence" value="ECO:0007669"/>
    <property type="project" value="TreeGrafter"/>
</dbReference>
<feature type="domain" description="Aminopeptidase N-like N-terminal" evidence="29">
    <location>
        <begin position="890"/>
        <end position="1077"/>
    </location>
</feature>
<evidence type="ECO:0000313" key="31">
    <source>
        <dbReference type="Proteomes" id="UP000076502"/>
    </source>
</evidence>
<dbReference type="GO" id="GO:0070006">
    <property type="term" value="F:metalloaminopeptidase activity"/>
    <property type="evidence" value="ECO:0007669"/>
    <property type="project" value="TreeGrafter"/>
</dbReference>
<dbReference type="SUPFAM" id="SSF63737">
    <property type="entry name" value="Leukotriene A4 hydrolase N-terminal domain"/>
    <property type="match status" value="3"/>
</dbReference>
<evidence type="ECO:0000256" key="18">
    <source>
        <dbReference type="ARBA" id="ARBA00023049"/>
    </source>
</evidence>
<feature type="domain" description="ERAP1-like C-terminal" evidence="28">
    <location>
        <begin position="2239"/>
        <end position="2542"/>
    </location>
</feature>
<dbReference type="Gene3D" id="1.10.390.10">
    <property type="entry name" value="Neutral Protease Domain 2"/>
    <property type="match status" value="3"/>
</dbReference>